<dbReference type="InterPro" id="IPR050627">
    <property type="entry name" value="Nitroreductase/BluB"/>
</dbReference>
<dbReference type="NCBIfam" id="NF047509">
    <property type="entry name" value="Rv3131_FMN_oxido"/>
    <property type="match status" value="1"/>
</dbReference>
<keyword evidence="2" id="KW-1185">Reference proteome</keyword>
<gene>
    <name evidence="1" type="ORF">FB471_1471</name>
</gene>
<evidence type="ECO:0000313" key="2">
    <source>
        <dbReference type="Proteomes" id="UP000320876"/>
    </source>
</evidence>
<comment type="caution">
    <text evidence="1">The sequence shown here is derived from an EMBL/GenBank/DDBJ whole genome shotgun (WGS) entry which is preliminary data.</text>
</comment>
<proteinExistence type="predicted"/>
<dbReference type="InterPro" id="IPR000415">
    <property type="entry name" value="Nitroreductase-like"/>
</dbReference>
<dbReference type="GO" id="GO:0016491">
    <property type="term" value="F:oxidoreductase activity"/>
    <property type="evidence" value="ECO:0007669"/>
    <property type="project" value="InterPro"/>
</dbReference>
<dbReference type="SUPFAM" id="SSF55469">
    <property type="entry name" value="FMN-dependent nitroreductase-like"/>
    <property type="match status" value="2"/>
</dbReference>
<reference evidence="1 2" key="1">
    <citation type="submission" date="2019-06" db="EMBL/GenBank/DDBJ databases">
        <title>Sequencing the genomes of 1000 actinobacteria strains.</title>
        <authorList>
            <person name="Klenk H.-P."/>
        </authorList>
    </citation>
    <scope>NUCLEOTIDE SEQUENCE [LARGE SCALE GENOMIC DNA]</scope>
    <source>
        <strain evidence="1 2">DSM 45679</strain>
    </source>
</reference>
<dbReference type="PANTHER" id="PTHR23026">
    <property type="entry name" value="NADPH NITROREDUCTASE"/>
    <property type="match status" value="1"/>
</dbReference>
<accession>A0A542DF93</accession>
<dbReference type="Gene3D" id="3.40.109.10">
    <property type="entry name" value="NADH Oxidase"/>
    <property type="match status" value="1"/>
</dbReference>
<name>A0A542DF93_AMYCI</name>
<dbReference type="EMBL" id="VFML01000001">
    <property type="protein sequence ID" value="TQJ01757.1"/>
    <property type="molecule type" value="Genomic_DNA"/>
</dbReference>
<sequence length="323" mass="35159">MTSTPPLNDAVRAALEAAVRVPSPHNTQPWRFETGRDGVEVFLDRQRVLDVVDPDGREARLACGAAIFNLRLTLAVTGWASEVSLLPDRCLPDHLATVRLTWRHQPGARERELARAIGHRRSNRRPFTERPVPRSARESLIEAARVEGAELALLEHPGDLDAVAALVRRAERVQSEDPDFQAELRAWTVNGGPRDDGVPLLAGGPRPAPGSLLTPRQYDAHAPERPYEGEVLVGVLGSGTDTPLAHLRSGLALQRVLLTGTTLGLSASFLAQPVELPDTRAALRGLLGGRTHPQTVLRFGYGFSAPATRRRPVDAVTRPRESL</sequence>
<dbReference type="Proteomes" id="UP000320876">
    <property type="component" value="Unassembled WGS sequence"/>
</dbReference>
<organism evidence="1 2">
    <name type="scientific">Amycolatopsis cihanbeyliensis</name>
    <dbReference type="NCBI Taxonomy" id="1128664"/>
    <lineage>
        <taxon>Bacteria</taxon>
        <taxon>Bacillati</taxon>
        <taxon>Actinomycetota</taxon>
        <taxon>Actinomycetes</taxon>
        <taxon>Pseudonocardiales</taxon>
        <taxon>Pseudonocardiaceae</taxon>
        <taxon>Amycolatopsis</taxon>
    </lineage>
</organism>
<dbReference type="AlphaFoldDB" id="A0A542DF93"/>
<evidence type="ECO:0000313" key="1">
    <source>
        <dbReference type="EMBL" id="TQJ01757.1"/>
    </source>
</evidence>
<dbReference type="PANTHER" id="PTHR23026:SF123">
    <property type="entry name" value="NAD(P)H NITROREDUCTASE RV3131-RELATED"/>
    <property type="match status" value="1"/>
</dbReference>
<protein>
    <submittedName>
        <fullName evidence="1">Nitroreductase family protein</fullName>
    </submittedName>
</protein>
<dbReference type="OrthoDB" id="8156917at2"/>
<dbReference type="RefSeq" id="WP_141996579.1">
    <property type="nucleotide sequence ID" value="NZ_VFML01000001.1"/>
</dbReference>